<evidence type="ECO:0000256" key="1">
    <source>
        <dbReference type="SAM" id="MobiDB-lite"/>
    </source>
</evidence>
<dbReference type="EMBL" id="RBPX01000212">
    <property type="protein sequence ID" value="RMO64184.1"/>
    <property type="molecule type" value="Genomic_DNA"/>
</dbReference>
<evidence type="ECO:0000313" key="3">
    <source>
        <dbReference type="Proteomes" id="UP000274541"/>
    </source>
</evidence>
<name>A0A0Q0DUP1_PSEAP</name>
<dbReference type="AlphaFoldDB" id="A0A0Q0DUP1"/>
<dbReference type="Proteomes" id="UP000274541">
    <property type="component" value="Unassembled WGS sequence"/>
</dbReference>
<feature type="region of interest" description="Disordered" evidence="1">
    <location>
        <begin position="372"/>
        <end position="394"/>
    </location>
</feature>
<feature type="region of interest" description="Disordered" evidence="1">
    <location>
        <begin position="273"/>
        <end position="304"/>
    </location>
</feature>
<feature type="compositionally biased region" description="Acidic residues" evidence="1">
    <location>
        <begin position="722"/>
        <end position="733"/>
    </location>
</feature>
<protein>
    <submittedName>
        <fullName evidence="2">Uncharacterized protein</fullName>
    </submittedName>
</protein>
<gene>
    <name evidence="2" type="ORF">ALQ37_03141</name>
</gene>
<feature type="compositionally biased region" description="Basic and acidic residues" evidence="1">
    <location>
        <begin position="703"/>
        <end position="715"/>
    </location>
</feature>
<reference evidence="2 3" key="1">
    <citation type="submission" date="2018-08" db="EMBL/GenBank/DDBJ databases">
        <title>Recombination of ecologically and evolutionarily significant loci maintains genetic cohesion in the Pseudomonas syringae species complex.</title>
        <authorList>
            <person name="Dillon M."/>
            <person name="Thakur S."/>
            <person name="Almeida R.N.D."/>
            <person name="Weir B.S."/>
            <person name="Guttman D.S."/>
        </authorList>
    </citation>
    <scope>NUCLEOTIDE SEQUENCE [LARGE SCALE GENOMIC DNA]</scope>
    <source>
        <strain evidence="2 3">ICMP 4388</strain>
    </source>
</reference>
<feature type="region of interest" description="Disordered" evidence="1">
    <location>
        <begin position="703"/>
        <end position="735"/>
    </location>
</feature>
<comment type="caution">
    <text evidence="2">The sequence shown here is derived from an EMBL/GenBank/DDBJ whole genome shotgun (WGS) entry which is preliminary data.</text>
</comment>
<accession>A0A0Q0DUP1</accession>
<evidence type="ECO:0000313" key="2">
    <source>
        <dbReference type="EMBL" id="RMO64184.1"/>
    </source>
</evidence>
<dbReference type="InterPro" id="IPR011990">
    <property type="entry name" value="TPR-like_helical_dom_sf"/>
</dbReference>
<feature type="compositionally biased region" description="Acidic residues" evidence="1">
    <location>
        <begin position="381"/>
        <end position="394"/>
    </location>
</feature>
<feature type="region of interest" description="Disordered" evidence="1">
    <location>
        <begin position="337"/>
        <end position="360"/>
    </location>
</feature>
<organism evidence="2 3">
    <name type="scientific">Pseudomonas syringae pv. aptata</name>
    <dbReference type="NCBI Taxonomy" id="83167"/>
    <lineage>
        <taxon>Bacteria</taxon>
        <taxon>Pseudomonadati</taxon>
        <taxon>Pseudomonadota</taxon>
        <taxon>Gammaproteobacteria</taxon>
        <taxon>Pseudomonadales</taxon>
        <taxon>Pseudomonadaceae</taxon>
        <taxon>Pseudomonas</taxon>
        <taxon>Pseudomonas syringae</taxon>
    </lineage>
</organism>
<proteinExistence type="predicted"/>
<dbReference type="Gene3D" id="1.25.40.10">
    <property type="entry name" value="Tetratricopeptide repeat domain"/>
    <property type="match status" value="1"/>
</dbReference>
<sequence length="763" mass="85346">MLSPTAPQSCARPGQCRHGVGMEMDWESLLDELWSYAASDPMELETKIRSSLKGHSSEGLLQAISLLITQGQHATARTLLSEFLKNHQAAEDIRRRLELILRFKKHRAQQTLSIKSKQRSKELLLKDVNSLVASGKLQAAESLLLEAIATFEEPDYLNLLSRVYMRQRRPIDGAKAMQRALVLRRQQQAFVEIATEESTDDLPTASDLAFLNDSAESLTTLESPPPPINKALTETADDSLNFIQHTASKYPSLKTDGWWEGQLTPSEAPMCLGKPEAGDAPDMASAARADSTEEHAAEDETAPSAPIKNILKLTHPRKETEAGEGLTKVKVFNKSGRSLTSIQPTRLDTPEPLDSDGPPSHVIPSLVMKASAPTPPIQDQISDENDEDEDEDGEDLALTDLELDLPTTPQPNLGLEALEDDLDLDHDLYDLTIIELGTGLEEEIRTDLDDFRDIDDDYAAYAFDPDEVFDGEEAVAAEPNDWLADKLSREERALQKAAELIGKANWPLSTLSLVQQIFVMSGWGQTRLALEREIEKGLVPQELILAAHIKVIWSENDIYWIAFDKNGSSSLSYYALSWPTALLIVRSFESLPQVEEIEVFLESLFASWYENTVLRRAFKAFSRYLWFRFANLEGCLPANQPFDFCDPHELPAEEYSDLGLWDVLEIEKTEILRAYGVFKTKHPQEPGCYLSDKPLVEEKPPLNAEKRNKKQHPEDTNTPQETEGEDETLDDCAYEAPSQWSAVSLTSALHAQRTDLTLPNIEP</sequence>
<feature type="compositionally biased region" description="Polar residues" evidence="1">
    <location>
        <begin position="337"/>
        <end position="346"/>
    </location>
</feature>